<comment type="subcellular location">
    <subcellularLocation>
        <location evidence="1">Cell membrane</location>
        <topology evidence="1">Multi-pass membrane protein</topology>
    </subcellularLocation>
</comment>
<keyword evidence="2 7" id="KW-0812">Transmembrane</keyword>
<accession>A0A7X2MX35</accession>
<reference evidence="10 11" key="1">
    <citation type="submission" date="2019-08" db="EMBL/GenBank/DDBJ databases">
        <title>In-depth cultivation of the pig gut microbiome towards novel bacterial diversity and tailored functional studies.</title>
        <authorList>
            <person name="Wylensek D."/>
            <person name="Hitch T.C.A."/>
            <person name="Clavel T."/>
        </authorList>
    </citation>
    <scope>NUCLEOTIDE SEQUENCE [LARGE SCALE GENOMIC DNA]</scope>
    <source>
        <strain evidence="10 11">WCA-383-APC-5B</strain>
    </source>
</reference>
<dbReference type="EMBL" id="VULX01000004">
    <property type="protein sequence ID" value="MSR90701.1"/>
    <property type="molecule type" value="Genomic_DNA"/>
</dbReference>
<feature type="transmembrane region" description="Helical" evidence="7">
    <location>
        <begin position="240"/>
        <end position="262"/>
    </location>
</feature>
<comment type="caution">
    <text evidence="10">The sequence shown here is derived from an EMBL/GenBank/DDBJ whole genome shotgun (WGS) entry which is preliminary data.</text>
</comment>
<dbReference type="PANTHER" id="PTHR43394">
    <property type="entry name" value="ATP-DEPENDENT PERMEASE MDL1, MITOCHONDRIAL"/>
    <property type="match status" value="1"/>
</dbReference>
<dbReference type="CDD" id="cd03251">
    <property type="entry name" value="ABCC_MsbA"/>
    <property type="match status" value="1"/>
</dbReference>
<evidence type="ECO:0000256" key="7">
    <source>
        <dbReference type="SAM" id="Phobius"/>
    </source>
</evidence>
<organism evidence="10 11">
    <name type="scientific">Inconstantimicrobium porci</name>
    <dbReference type="NCBI Taxonomy" id="2652291"/>
    <lineage>
        <taxon>Bacteria</taxon>
        <taxon>Bacillati</taxon>
        <taxon>Bacillota</taxon>
        <taxon>Clostridia</taxon>
        <taxon>Eubacteriales</taxon>
        <taxon>Clostridiaceae</taxon>
        <taxon>Inconstantimicrobium</taxon>
    </lineage>
</organism>
<dbReference type="SMART" id="SM00382">
    <property type="entry name" value="AAA"/>
    <property type="match status" value="1"/>
</dbReference>
<evidence type="ECO:0000256" key="6">
    <source>
        <dbReference type="ARBA" id="ARBA00023136"/>
    </source>
</evidence>
<dbReference type="GO" id="GO:0005886">
    <property type="term" value="C:plasma membrane"/>
    <property type="evidence" value="ECO:0007669"/>
    <property type="project" value="UniProtKB-SubCell"/>
</dbReference>
<dbReference type="GO" id="GO:0005524">
    <property type="term" value="F:ATP binding"/>
    <property type="evidence" value="ECO:0007669"/>
    <property type="project" value="UniProtKB-KW"/>
</dbReference>
<dbReference type="InterPro" id="IPR003439">
    <property type="entry name" value="ABC_transporter-like_ATP-bd"/>
</dbReference>
<dbReference type="SUPFAM" id="SSF90123">
    <property type="entry name" value="ABC transporter transmembrane region"/>
    <property type="match status" value="1"/>
</dbReference>
<feature type="transmembrane region" description="Helical" evidence="7">
    <location>
        <begin position="135"/>
        <end position="168"/>
    </location>
</feature>
<dbReference type="PROSITE" id="PS50893">
    <property type="entry name" value="ABC_TRANSPORTER_2"/>
    <property type="match status" value="1"/>
</dbReference>
<keyword evidence="5 7" id="KW-1133">Transmembrane helix</keyword>
<dbReference type="InterPro" id="IPR039421">
    <property type="entry name" value="Type_1_exporter"/>
</dbReference>
<keyword evidence="6 7" id="KW-0472">Membrane</keyword>
<feature type="transmembrane region" description="Helical" evidence="7">
    <location>
        <begin position="53"/>
        <end position="74"/>
    </location>
</feature>
<dbReference type="PROSITE" id="PS50929">
    <property type="entry name" value="ABC_TM1F"/>
    <property type="match status" value="1"/>
</dbReference>
<dbReference type="PANTHER" id="PTHR43394:SF1">
    <property type="entry name" value="ATP-BINDING CASSETTE SUB-FAMILY B MEMBER 10, MITOCHONDRIAL"/>
    <property type="match status" value="1"/>
</dbReference>
<dbReference type="FunFam" id="3.40.50.300:FF:000218">
    <property type="entry name" value="Multidrug ABC transporter ATP-binding protein"/>
    <property type="match status" value="1"/>
</dbReference>
<evidence type="ECO:0000256" key="2">
    <source>
        <dbReference type="ARBA" id="ARBA00022692"/>
    </source>
</evidence>
<keyword evidence="4 10" id="KW-0067">ATP-binding</keyword>
<sequence>MLRKFIEFYKPYIKLFTLDFIAAFLAAGCDLVYPMITRNIINDIVPNRKFRFLIIFAVALLIIYIAKAGLNYFMTYYGHAVGVRMQADMRQKMFDHLENLPCEYFDNNKTGVIMSRMVNDLMEVSELAHHGPEDIFTSLVMFIGALIILCTINVPLTLIIFAFIPLLLWFTLSRRKKMTDAFLKTKVKIGEVNATLENSLAGVRVTKSFVNKEHEMKKFKVNNMKFKEAREYAYKTMAEYFSGMNFFTDLLSLIVLVVGGVFTYNGSITIGDFTAYILYISLFTNPVKKLVNFMEQYQAGATGFKRYMEIMDQIPEKDIEHGKELKDVKGNIDIENVSFSYENNEKVLQNFSLSIPAGKMVALVGPSGGGKTTICNMIPRFYEYDSGNIYIDGTEIHDVSLKSLRDNIGIVQQDVFLFTGTIKDNIAYGNPDATDEDIMRAAKMASLHEFVMTLKDGYDTYIGERGVKLSGGQKQRISIARVFLKNPPILILDEATSALDNITEHEIQMSLEKLCADRTTLVVAHRLSTVQHADEIVVVTDKGIEERGTHEELMKQNGIYAGFHVVYK</sequence>
<feature type="domain" description="ABC transmembrane type-1" evidence="9">
    <location>
        <begin position="20"/>
        <end position="299"/>
    </location>
</feature>
<dbReference type="InterPro" id="IPR027417">
    <property type="entry name" value="P-loop_NTPase"/>
</dbReference>
<dbReference type="InterPro" id="IPR003593">
    <property type="entry name" value="AAA+_ATPase"/>
</dbReference>
<evidence type="ECO:0000256" key="5">
    <source>
        <dbReference type="ARBA" id="ARBA00022989"/>
    </source>
</evidence>
<evidence type="ECO:0000313" key="11">
    <source>
        <dbReference type="Proteomes" id="UP000460287"/>
    </source>
</evidence>
<dbReference type="Pfam" id="PF00664">
    <property type="entry name" value="ABC_membrane"/>
    <property type="match status" value="1"/>
</dbReference>
<name>A0A7X2MX35_9CLOT</name>
<dbReference type="CDD" id="cd18549">
    <property type="entry name" value="ABC_6TM_YwjA_like"/>
    <property type="match status" value="1"/>
</dbReference>
<dbReference type="AlphaFoldDB" id="A0A7X2MX35"/>
<dbReference type="GO" id="GO:0016887">
    <property type="term" value="F:ATP hydrolysis activity"/>
    <property type="evidence" value="ECO:0007669"/>
    <property type="project" value="InterPro"/>
</dbReference>
<evidence type="ECO:0000259" key="8">
    <source>
        <dbReference type="PROSITE" id="PS50893"/>
    </source>
</evidence>
<dbReference type="GO" id="GO:0015421">
    <property type="term" value="F:ABC-type oligopeptide transporter activity"/>
    <property type="evidence" value="ECO:0007669"/>
    <property type="project" value="TreeGrafter"/>
</dbReference>
<gene>
    <name evidence="10" type="ORF">FYJ33_04525</name>
</gene>
<proteinExistence type="predicted"/>
<dbReference type="Proteomes" id="UP000460287">
    <property type="component" value="Unassembled WGS sequence"/>
</dbReference>
<dbReference type="InterPro" id="IPR011527">
    <property type="entry name" value="ABC1_TM_dom"/>
</dbReference>
<evidence type="ECO:0000256" key="4">
    <source>
        <dbReference type="ARBA" id="ARBA00022840"/>
    </source>
</evidence>
<dbReference type="Gene3D" id="3.40.50.300">
    <property type="entry name" value="P-loop containing nucleotide triphosphate hydrolases"/>
    <property type="match status" value="1"/>
</dbReference>
<feature type="transmembrane region" description="Helical" evidence="7">
    <location>
        <begin position="12"/>
        <end position="33"/>
    </location>
</feature>
<dbReference type="InterPro" id="IPR017871">
    <property type="entry name" value="ABC_transporter-like_CS"/>
</dbReference>
<feature type="domain" description="ABC transporter" evidence="8">
    <location>
        <begin position="332"/>
        <end position="566"/>
    </location>
</feature>
<evidence type="ECO:0000256" key="3">
    <source>
        <dbReference type="ARBA" id="ARBA00022741"/>
    </source>
</evidence>
<dbReference type="InterPro" id="IPR036640">
    <property type="entry name" value="ABC1_TM_sf"/>
</dbReference>
<protein>
    <submittedName>
        <fullName evidence="10">ABC transporter ATP-binding protein</fullName>
    </submittedName>
</protein>
<keyword evidence="3" id="KW-0547">Nucleotide-binding</keyword>
<dbReference type="SUPFAM" id="SSF52540">
    <property type="entry name" value="P-loop containing nucleoside triphosphate hydrolases"/>
    <property type="match status" value="1"/>
</dbReference>
<dbReference type="PROSITE" id="PS00211">
    <property type="entry name" value="ABC_TRANSPORTER_1"/>
    <property type="match status" value="1"/>
</dbReference>
<evidence type="ECO:0000256" key="1">
    <source>
        <dbReference type="ARBA" id="ARBA00004651"/>
    </source>
</evidence>
<dbReference type="Gene3D" id="1.20.1560.10">
    <property type="entry name" value="ABC transporter type 1, transmembrane domain"/>
    <property type="match status" value="1"/>
</dbReference>
<dbReference type="Pfam" id="PF00005">
    <property type="entry name" value="ABC_tran"/>
    <property type="match status" value="1"/>
</dbReference>
<keyword evidence="11" id="KW-1185">Reference proteome</keyword>
<dbReference type="RefSeq" id="WP_154530587.1">
    <property type="nucleotide sequence ID" value="NZ_VULX01000004.1"/>
</dbReference>
<evidence type="ECO:0000313" key="10">
    <source>
        <dbReference type="EMBL" id="MSR90701.1"/>
    </source>
</evidence>
<evidence type="ECO:0000259" key="9">
    <source>
        <dbReference type="PROSITE" id="PS50929"/>
    </source>
</evidence>